<dbReference type="EMBL" id="JBHUFW010000005">
    <property type="protein sequence ID" value="MFD1863092.1"/>
    <property type="molecule type" value="Genomic_DNA"/>
</dbReference>
<evidence type="ECO:0000313" key="2">
    <source>
        <dbReference type="Proteomes" id="UP001597273"/>
    </source>
</evidence>
<sequence>MSTIDPLSNFRDDDVYTMLYLYYSKGTSLEALAHRFSVGKDVLLGFVEGRYRKECYENYKAVEKLFKD</sequence>
<name>A0ABW4QHM3_9BACL</name>
<organism evidence="1 2">
    <name type="scientific">Planococcus chinensis</name>
    <dbReference type="NCBI Taxonomy" id="272917"/>
    <lineage>
        <taxon>Bacteria</taxon>
        <taxon>Bacillati</taxon>
        <taxon>Bacillota</taxon>
        <taxon>Bacilli</taxon>
        <taxon>Bacillales</taxon>
        <taxon>Caryophanaceae</taxon>
        <taxon>Planococcus</taxon>
    </lineage>
</organism>
<reference evidence="2" key="1">
    <citation type="journal article" date="2019" name="Int. J. Syst. Evol. Microbiol.">
        <title>The Global Catalogue of Microorganisms (GCM) 10K type strain sequencing project: providing services to taxonomists for standard genome sequencing and annotation.</title>
        <authorList>
            <consortium name="The Broad Institute Genomics Platform"/>
            <consortium name="The Broad Institute Genome Sequencing Center for Infectious Disease"/>
            <person name="Wu L."/>
            <person name="Ma J."/>
        </authorList>
    </citation>
    <scope>NUCLEOTIDE SEQUENCE [LARGE SCALE GENOMIC DNA]</scope>
    <source>
        <strain evidence="2">CGMCC 1.15475</strain>
    </source>
</reference>
<gene>
    <name evidence="1" type="ORF">ACFSDB_09125</name>
</gene>
<dbReference type="RefSeq" id="WP_204891988.1">
    <property type="nucleotide sequence ID" value="NZ_JBHUFW010000005.1"/>
</dbReference>
<protein>
    <submittedName>
        <fullName evidence="1">Uncharacterized protein</fullName>
    </submittedName>
</protein>
<keyword evidence="2" id="KW-1185">Reference proteome</keyword>
<evidence type="ECO:0000313" key="1">
    <source>
        <dbReference type="EMBL" id="MFD1863092.1"/>
    </source>
</evidence>
<dbReference type="Proteomes" id="UP001597273">
    <property type="component" value="Unassembled WGS sequence"/>
</dbReference>
<accession>A0ABW4QHM3</accession>
<comment type="caution">
    <text evidence="1">The sequence shown here is derived from an EMBL/GenBank/DDBJ whole genome shotgun (WGS) entry which is preliminary data.</text>
</comment>
<proteinExistence type="predicted"/>